<feature type="binding site" evidence="8">
    <location>
        <position position="338"/>
    </location>
    <ligand>
        <name>Mn(2+)</name>
        <dbReference type="ChEBI" id="CHEBI:29035"/>
    </ligand>
</feature>
<comment type="cofactor">
    <cofactor evidence="8">
        <name>Mn(2+)</name>
        <dbReference type="ChEBI" id="CHEBI:29035"/>
    </cofactor>
</comment>
<keyword evidence="7" id="KW-0547">Nucleotide-binding</keyword>
<keyword evidence="5" id="KW-0325">Glycoprotein</keyword>
<keyword evidence="4" id="KW-1015">Disulfide bond</keyword>
<feature type="region of interest" description="Disordered" evidence="9">
    <location>
        <begin position="182"/>
        <end position="205"/>
    </location>
</feature>
<keyword evidence="7" id="KW-0067">ATP-binding</keyword>
<organism evidence="11 12">
    <name type="scientific">Branchiostoma floridae</name>
    <name type="common">Florida lancelet</name>
    <name type="synonym">Amphioxus</name>
    <dbReference type="NCBI Taxonomy" id="7739"/>
    <lineage>
        <taxon>Eukaryota</taxon>
        <taxon>Metazoa</taxon>
        <taxon>Chordata</taxon>
        <taxon>Cephalochordata</taxon>
        <taxon>Leptocardii</taxon>
        <taxon>Amphioxiformes</taxon>
        <taxon>Branchiostomatidae</taxon>
        <taxon>Branchiostoma</taxon>
    </lineage>
</organism>
<dbReference type="GeneID" id="118429083"/>
<reference evidence="11" key="1">
    <citation type="journal article" date="2020" name="Nat. Ecol. Evol.">
        <title>Deeply conserved synteny resolves early events in vertebrate evolution.</title>
        <authorList>
            <person name="Simakov O."/>
            <person name="Marletaz F."/>
            <person name="Yue J.X."/>
            <person name="O'Connell B."/>
            <person name="Jenkins J."/>
            <person name="Brandt A."/>
            <person name="Calef R."/>
            <person name="Tung C.H."/>
            <person name="Huang T.K."/>
            <person name="Schmutz J."/>
            <person name="Satoh N."/>
            <person name="Yu J.K."/>
            <person name="Putnam N.H."/>
            <person name="Green R.E."/>
            <person name="Rokhsar D.S."/>
        </authorList>
    </citation>
    <scope>NUCLEOTIDE SEQUENCE [LARGE SCALE GENOMIC DNA]</scope>
    <source>
        <strain evidence="11">S238N-H82</strain>
    </source>
</reference>
<dbReference type="PROSITE" id="PS51257">
    <property type="entry name" value="PROKAR_LIPOPROTEIN"/>
    <property type="match status" value="1"/>
</dbReference>
<feature type="binding site" evidence="7">
    <location>
        <position position="499"/>
    </location>
    <ligand>
        <name>ATP</name>
        <dbReference type="ChEBI" id="CHEBI:30616"/>
    </ligand>
</feature>
<evidence type="ECO:0000259" key="10">
    <source>
        <dbReference type="Pfam" id="PF06702"/>
    </source>
</evidence>
<feature type="binding site" evidence="8">
    <location>
        <position position="514"/>
    </location>
    <ligand>
        <name>Mn(2+)</name>
        <dbReference type="ChEBI" id="CHEBI:29035"/>
    </ligand>
</feature>
<feature type="domain" description="FAM20 C-terminal" evidence="10">
    <location>
        <begin position="385"/>
        <end position="605"/>
    </location>
</feature>
<evidence type="ECO:0000256" key="8">
    <source>
        <dbReference type="PIRSR" id="PIRSR624869-3"/>
    </source>
</evidence>
<evidence type="ECO:0000313" key="11">
    <source>
        <dbReference type="Proteomes" id="UP000001554"/>
    </source>
</evidence>
<sequence>MKLKARLVTGVLFITLVACGLLVLNGNLRVAVEFTADPAAGQGAGRAAQGAETSRYGGKAAVGPANKKLLNEEYGVNSNVSNGLSAMSSGQNPNKSPEKGIHEENKIVERPPTVAHKLQSTVQKNRTSQKTGILYTGSKLRRLFQNPLYNIPERVSTADYLLKPARWLHATAEERKHIKLGENSGEDDKSANGNGGNFTMGNGGNVQVPVRQKANDEESIIHKHKKHHHSKTIKKSKEKKLPAPTYKSEEVLHEKKPWRLLQFGITRYSLYARNDPNVEEVLKAIRTQEVTYVEMKPGGTQLKLFMEFEDTSIGLFKPWRWPRDRETPPDHFYFTDYERHNAEIAAYHLDRILDFRRCPPVSGRWFNVTSEIRQKSEDEKLLKTFFVSPVGNVCFFGDCSYYCNTEHMICAIKDHHMLEGSVAAYLPRWQEAPRKTWKHPWKRSYSRVRKADWEVTDGEAFCRQVRSTPPYDKGRRFGDLLDLTVYDFLMGNMDRHHYETFKAFGNNSAPIHLDQGRAFGRTTHDEISILVPIYSCCSIRKSTWLRLQLLAKEDYRLSDVMRESMRTDPIAPILTEPHLLALDRRVGIILDTVAKCIQKKGAENVLLEDLKDT</sequence>
<keyword evidence="8" id="KW-0479">Metal-binding</keyword>
<dbReference type="CDD" id="cd10314">
    <property type="entry name" value="FAM20_C"/>
    <property type="match status" value="1"/>
</dbReference>
<dbReference type="GO" id="GO:0005524">
    <property type="term" value="F:ATP binding"/>
    <property type="evidence" value="ECO:0007669"/>
    <property type="project" value="UniProtKB-KW"/>
</dbReference>
<dbReference type="InterPro" id="IPR024869">
    <property type="entry name" value="FAM20"/>
</dbReference>
<dbReference type="RefSeq" id="XP_035695340.1">
    <property type="nucleotide sequence ID" value="XM_035839447.1"/>
</dbReference>
<evidence type="ECO:0000256" key="2">
    <source>
        <dbReference type="ARBA" id="ARBA00006557"/>
    </source>
</evidence>
<keyword evidence="3" id="KW-0333">Golgi apparatus</keyword>
<protein>
    <submittedName>
        <fullName evidence="12">Extracellular serine/threonine protein kinase FAM20C-like isoform X1</fullName>
    </submittedName>
</protein>
<reference evidence="12" key="2">
    <citation type="submission" date="2025-08" db="UniProtKB">
        <authorList>
            <consortium name="RefSeq"/>
        </authorList>
    </citation>
    <scope>IDENTIFICATION</scope>
    <source>
        <strain evidence="12">S238N-H82</strain>
        <tissue evidence="12">Testes</tissue>
    </source>
</reference>
<evidence type="ECO:0000256" key="5">
    <source>
        <dbReference type="ARBA" id="ARBA00023180"/>
    </source>
</evidence>
<feature type="active site" evidence="6">
    <location>
        <position position="494"/>
    </location>
</feature>
<feature type="compositionally biased region" description="Gly residues" evidence="9">
    <location>
        <begin position="193"/>
        <end position="204"/>
    </location>
</feature>
<dbReference type="KEGG" id="bfo:118429083"/>
<evidence type="ECO:0000256" key="3">
    <source>
        <dbReference type="ARBA" id="ARBA00023034"/>
    </source>
</evidence>
<dbReference type="GO" id="GO:0016773">
    <property type="term" value="F:phosphotransferase activity, alcohol group as acceptor"/>
    <property type="evidence" value="ECO:0000318"/>
    <property type="project" value="GO_Central"/>
</dbReference>
<dbReference type="GO" id="GO:0046872">
    <property type="term" value="F:metal ion binding"/>
    <property type="evidence" value="ECO:0007669"/>
    <property type="project" value="UniProtKB-KW"/>
</dbReference>
<feature type="binding site" evidence="7">
    <location>
        <begin position="423"/>
        <end position="426"/>
    </location>
    <ligand>
        <name>ATP</name>
        <dbReference type="ChEBI" id="CHEBI:30616"/>
    </ligand>
</feature>
<keyword evidence="8" id="KW-0464">Manganese</keyword>
<dbReference type="PANTHER" id="PTHR12450:SF22">
    <property type="entry name" value="EXTRACELLULAR SERINE_THREONINE PROTEIN CG31145"/>
    <property type="match status" value="1"/>
</dbReference>
<comment type="subcellular location">
    <subcellularLocation>
        <location evidence="1">Golgi apparatus</location>
    </subcellularLocation>
</comment>
<evidence type="ECO:0000256" key="1">
    <source>
        <dbReference type="ARBA" id="ARBA00004555"/>
    </source>
</evidence>
<dbReference type="Proteomes" id="UP000001554">
    <property type="component" value="Chromosome 13"/>
</dbReference>
<evidence type="ECO:0000313" key="12">
    <source>
        <dbReference type="RefSeq" id="XP_035695340.1"/>
    </source>
</evidence>
<gene>
    <name evidence="12" type="primary">LOC118429083</name>
</gene>
<dbReference type="AlphaFoldDB" id="A0A9J7M6Y1"/>
<evidence type="ECO:0000256" key="4">
    <source>
        <dbReference type="ARBA" id="ARBA00023157"/>
    </source>
</evidence>
<dbReference type="InterPro" id="IPR009581">
    <property type="entry name" value="FAM20_C"/>
</dbReference>
<keyword evidence="11" id="KW-1185">Reference proteome</keyword>
<accession>A0A9J7M6Y1</accession>
<feature type="region of interest" description="Disordered" evidence="9">
    <location>
        <begin position="221"/>
        <end position="248"/>
    </location>
</feature>
<evidence type="ECO:0000256" key="7">
    <source>
        <dbReference type="PIRSR" id="PIRSR624869-2"/>
    </source>
</evidence>
<dbReference type="PANTHER" id="PTHR12450">
    <property type="entry name" value="DENTIN MATRIX PROTEIN 4 PROTEIN FAM20"/>
    <property type="match status" value="1"/>
</dbReference>
<proteinExistence type="inferred from homology"/>
<feature type="binding site" evidence="7">
    <location>
        <position position="338"/>
    </location>
    <ligand>
        <name>ATP</name>
        <dbReference type="ChEBI" id="CHEBI:30616"/>
    </ligand>
</feature>
<feature type="binding site" evidence="7">
    <location>
        <position position="514"/>
    </location>
    <ligand>
        <name>ATP</name>
        <dbReference type="ChEBI" id="CHEBI:30616"/>
    </ligand>
</feature>
<dbReference type="Pfam" id="PF06702">
    <property type="entry name" value="Fam20C"/>
    <property type="match status" value="1"/>
</dbReference>
<feature type="binding site" evidence="7">
    <location>
        <position position="301"/>
    </location>
    <ligand>
        <name>ATP</name>
        <dbReference type="ChEBI" id="CHEBI:30616"/>
    </ligand>
</feature>
<dbReference type="GO" id="GO:0005794">
    <property type="term" value="C:Golgi apparatus"/>
    <property type="evidence" value="ECO:0007669"/>
    <property type="project" value="UniProtKB-SubCell"/>
</dbReference>
<feature type="binding site" evidence="7">
    <location>
        <position position="317"/>
    </location>
    <ligand>
        <name>ATP</name>
        <dbReference type="ChEBI" id="CHEBI:30616"/>
    </ligand>
</feature>
<dbReference type="OrthoDB" id="8583677at2759"/>
<evidence type="ECO:0000256" key="9">
    <source>
        <dbReference type="SAM" id="MobiDB-lite"/>
    </source>
</evidence>
<evidence type="ECO:0000256" key="6">
    <source>
        <dbReference type="PIRSR" id="PIRSR624869-1"/>
    </source>
</evidence>
<comment type="similarity">
    <text evidence="2">Belongs to the FAM20 family.</text>
</comment>
<name>A0A9J7M6Y1_BRAFL</name>
<feature type="compositionally biased region" description="Basic residues" evidence="9">
    <location>
        <begin position="222"/>
        <end position="238"/>
    </location>
</feature>